<dbReference type="PANTHER" id="PTHR11439:SF521">
    <property type="entry name" value="RNA-DIRECTED DNA POLYMERASE"/>
    <property type="match status" value="1"/>
</dbReference>
<reference evidence="4 5" key="1">
    <citation type="journal article" date="2016" name="G3 (Bethesda)">
        <title>First Draft Assembly and Annotation of the Genome of a California Endemic Oak Quercus lobata Nee (Fagaceae).</title>
        <authorList>
            <person name="Sork V.L."/>
            <person name="Fitz-Gibbon S.T."/>
            <person name="Puiu D."/>
            <person name="Crepeau M."/>
            <person name="Gugger P.F."/>
            <person name="Sherman R."/>
            <person name="Stevens K."/>
            <person name="Langley C.H."/>
            <person name="Pellegrini M."/>
            <person name="Salzberg S.L."/>
        </authorList>
    </citation>
    <scope>NUCLEOTIDE SEQUENCE [LARGE SCALE GENOMIC DNA]</scope>
    <source>
        <strain evidence="4 5">cv. SW786</strain>
    </source>
</reference>
<dbReference type="InterPro" id="IPR054722">
    <property type="entry name" value="PolX-like_BBD"/>
</dbReference>
<keyword evidence="1" id="KW-0378">Hydrolase</keyword>
<evidence type="ECO:0000259" key="2">
    <source>
        <dbReference type="Pfam" id="PF07727"/>
    </source>
</evidence>
<dbReference type="EMBL" id="LRBV02000010">
    <property type="status" value="NOT_ANNOTATED_CDS"/>
    <property type="molecule type" value="Genomic_DNA"/>
</dbReference>
<dbReference type="InterPro" id="IPR013103">
    <property type="entry name" value="RVT_2"/>
</dbReference>
<keyword evidence="1" id="KW-0645">Protease</keyword>
<keyword evidence="1" id="KW-0064">Aspartyl protease</keyword>
<name>A0A7N2RBZ6_QUELO</name>
<dbReference type="GO" id="GO:0004190">
    <property type="term" value="F:aspartic-type endopeptidase activity"/>
    <property type="evidence" value="ECO:0007669"/>
    <property type="project" value="UniProtKB-KW"/>
</dbReference>
<reference evidence="4" key="2">
    <citation type="submission" date="2021-01" db="UniProtKB">
        <authorList>
            <consortium name="EnsemblPlants"/>
        </authorList>
    </citation>
    <scope>IDENTIFICATION</scope>
</reference>
<dbReference type="PANTHER" id="PTHR11439">
    <property type="entry name" value="GAG-POL-RELATED RETROTRANSPOSON"/>
    <property type="match status" value="1"/>
</dbReference>
<dbReference type="Pfam" id="PF07727">
    <property type="entry name" value="RVT_2"/>
    <property type="match status" value="1"/>
</dbReference>
<dbReference type="OMA" id="CDANWIL"/>
<proteinExistence type="predicted"/>
<dbReference type="AlphaFoldDB" id="A0A7N2RBZ6"/>
<evidence type="ECO:0000259" key="3">
    <source>
        <dbReference type="Pfam" id="PF22936"/>
    </source>
</evidence>
<dbReference type="EnsemblPlants" id="QL10p028277:mrna">
    <property type="protein sequence ID" value="QL10p028277:mrna"/>
    <property type="gene ID" value="QL10p028277"/>
</dbReference>
<dbReference type="InterPro" id="IPR043502">
    <property type="entry name" value="DNA/RNA_pol_sf"/>
</dbReference>
<dbReference type="CDD" id="cd09272">
    <property type="entry name" value="RNase_HI_RT_Ty1"/>
    <property type="match status" value="1"/>
</dbReference>
<dbReference type="SUPFAM" id="SSF56672">
    <property type="entry name" value="DNA/RNA polymerases"/>
    <property type="match status" value="1"/>
</dbReference>
<evidence type="ECO:0000313" key="4">
    <source>
        <dbReference type="EnsemblPlants" id="QL10p028277:mrna"/>
    </source>
</evidence>
<protein>
    <recommendedName>
        <fullName evidence="6">Reverse transcriptase Ty1/copia-type domain-containing protein</fullName>
    </recommendedName>
</protein>
<organism evidence="4 5">
    <name type="scientific">Quercus lobata</name>
    <name type="common">Valley oak</name>
    <dbReference type="NCBI Taxonomy" id="97700"/>
    <lineage>
        <taxon>Eukaryota</taxon>
        <taxon>Viridiplantae</taxon>
        <taxon>Streptophyta</taxon>
        <taxon>Embryophyta</taxon>
        <taxon>Tracheophyta</taxon>
        <taxon>Spermatophyta</taxon>
        <taxon>Magnoliopsida</taxon>
        <taxon>eudicotyledons</taxon>
        <taxon>Gunneridae</taxon>
        <taxon>Pentapetalae</taxon>
        <taxon>rosids</taxon>
        <taxon>fabids</taxon>
        <taxon>Fagales</taxon>
        <taxon>Fagaceae</taxon>
        <taxon>Quercus</taxon>
    </lineage>
</organism>
<sequence length="339" mass="38242">MFIWETGTARVAGKGKVLLKFTLDKSLALHSVLHVPNMCRNLVSGLLLNKAGIKLVFESNKIVLSQNGDFVGKRFCHEGLFVLETDCENMNISSNSSAYIVESLDLWHGTKDLLSSNFDMKDLGEADVILGIKIIRNSEGITLSQSHYVEKVLKKFNHFDCDPVRTLYDPSIHLKKNRGFPVAQFEYAKITGSVMFLMNCTRPNIAYAVSRLSRYTHNLAYEHWNALTRLLRYLKGTMNLGLTYTRRPTVLEGYCDANWILDNDETNSTSGYVFTLGGGAISWKFSKKTCNDRSTMEFEFVALEKAGTKAEWLRNLLADIPKWESMVLQLAPSISSPQV</sequence>
<feature type="domain" description="Retrovirus-related Pol polyprotein from transposon TNT 1-94-like beta-barrel" evidence="3">
    <location>
        <begin position="8"/>
        <end position="52"/>
    </location>
</feature>
<dbReference type="Pfam" id="PF22936">
    <property type="entry name" value="Pol_BBD"/>
    <property type="match status" value="1"/>
</dbReference>
<dbReference type="Gramene" id="QL10p028277:mrna">
    <property type="protein sequence ID" value="QL10p028277:mrna"/>
    <property type="gene ID" value="QL10p028277"/>
</dbReference>
<accession>A0A7N2RBZ6</accession>
<evidence type="ECO:0000313" key="5">
    <source>
        <dbReference type="Proteomes" id="UP000594261"/>
    </source>
</evidence>
<evidence type="ECO:0000256" key="1">
    <source>
        <dbReference type="ARBA" id="ARBA00022750"/>
    </source>
</evidence>
<dbReference type="Proteomes" id="UP000594261">
    <property type="component" value="Chromosome 10"/>
</dbReference>
<dbReference type="InParanoid" id="A0A7N2RBZ6"/>
<feature type="domain" description="Reverse transcriptase Ty1/copia-type" evidence="2">
    <location>
        <begin position="106"/>
        <end position="166"/>
    </location>
</feature>
<evidence type="ECO:0008006" key="6">
    <source>
        <dbReference type="Google" id="ProtNLM"/>
    </source>
</evidence>
<keyword evidence="5" id="KW-1185">Reference proteome</keyword>